<dbReference type="SUPFAM" id="SSF75169">
    <property type="entry name" value="DsrEFH-like"/>
    <property type="match status" value="1"/>
</dbReference>
<dbReference type="InterPro" id="IPR003787">
    <property type="entry name" value="Sulphur_relay_DsrE/F-like"/>
</dbReference>
<protein>
    <submittedName>
        <fullName evidence="1">DsrE family protein</fullName>
    </submittedName>
</protein>
<dbReference type="InterPro" id="IPR027396">
    <property type="entry name" value="DsrEFH-like"/>
</dbReference>
<proteinExistence type="predicted"/>
<gene>
    <name evidence="1" type="ORF">ACFQ4L_03015</name>
</gene>
<dbReference type="EMBL" id="JBHTOF010000022">
    <property type="protein sequence ID" value="MFD1465061.1"/>
    <property type="molecule type" value="Genomic_DNA"/>
</dbReference>
<dbReference type="PANTHER" id="PTHR37691">
    <property type="entry name" value="BLR3518 PROTEIN"/>
    <property type="match status" value="1"/>
</dbReference>
<organism evidence="1 2">
    <name type="scientific">Lapidilactobacillus mulanensis</name>
    <dbReference type="NCBI Taxonomy" id="2485999"/>
    <lineage>
        <taxon>Bacteria</taxon>
        <taxon>Bacillati</taxon>
        <taxon>Bacillota</taxon>
        <taxon>Bacilli</taxon>
        <taxon>Lactobacillales</taxon>
        <taxon>Lactobacillaceae</taxon>
        <taxon>Lapidilactobacillus</taxon>
    </lineage>
</organism>
<dbReference type="PANTHER" id="PTHR37691:SF1">
    <property type="entry name" value="BLR3518 PROTEIN"/>
    <property type="match status" value="1"/>
</dbReference>
<dbReference type="RefSeq" id="WP_125576291.1">
    <property type="nucleotide sequence ID" value="NZ_JBHTOF010000022.1"/>
</dbReference>
<comment type="caution">
    <text evidence="1">The sequence shown here is derived from an EMBL/GenBank/DDBJ whole genome shotgun (WGS) entry which is preliminary data.</text>
</comment>
<keyword evidence="2" id="KW-1185">Reference proteome</keyword>
<accession>A0ABW4DMK3</accession>
<dbReference type="Proteomes" id="UP001597244">
    <property type="component" value="Unassembled WGS sequence"/>
</dbReference>
<dbReference type="Pfam" id="PF02635">
    <property type="entry name" value="DsrE"/>
    <property type="match status" value="1"/>
</dbReference>
<evidence type="ECO:0000313" key="2">
    <source>
        <dbReference type="Proteomes" id="UP001597244"/>
    </source>
</evidence>
<evidence type="ECO:0000313" key="1">
    <source>
        <dbReference type="EMBL" id="MFD1465061.1"/>
    </source>
</evidence>
<name>A0ABW4DMK3_9LACO</name>
<dbReference type="Gene3D" id="3.40.1260.10">
    <property type="entry name" value="DsrEFH-like"/>
    <property type="match status" value="1"/>
</dbReference>
<reference evidence="2" key="1">
    <citation type="journal article" date="2019" name="Int. J. Syst. Evol. Microbiol.">
        <title>The Global Catalogue of Microorganisms (GCM) 10K type strain sequencing project: providing services to taxonomists for standard genome sequencing and annotation.</title>
        <authorList>
            <consortium name="The Broad Institute Genomics Platform"/>
            <consortium name="The Broad Institute Genome Sequencing Center for Infectious Disease"/>
            <person name="Wu L."/>
            <person name="Ma J."/>
        </authorList>
    </citation>
    <scope>NUCLEOTIDE SEQUENCE [LARGE SCALE GENOMIC DNA]</scope>
    <source>
        <strain evidence="2">CCM 8951</strain>
    </source>
</reference>
<sequence>MLRKVVFHVDELEKWGHTLSNVHNLLNYQREHAELQLAIVVLVNGDAIMGYLQPNYREEIATLKDQAIFHACNNSLKSHGVKPDRLPPEVQVVPVGVLDLIELQDENYRYIKP</sequence>